<dbReference type="Proteomes" id="UP000649328">
    <property type="component" value="Unassembled WGS sequence"/>
</dbReference>
<name>A0A8H7GSY1_9ASCO</name>
<sequence>MSWRRKKRISPEPVQKKLASETASQNASDSKSESEPESESESESAGGSDDGESAEIEAEEDAEEDNEDESEADEEDDEGGVLQPDELFNASPLSEQENSKTEKTTAEDIIGKDEKQAKSHIFQEAEESGKEQETEKEESNEMEAHVTGDGSDEIPEIIPESETALDKLTADEIEQSSQALLEESEKDNSVESEPTRDVKKKEIAGGIQDTTVEEHESDRGNDLDAGTNVIELKKGTKAPISPARRKRKADLEAIESEAKKSRKPAPRKKSPETLTPAQKYKRFQTIAVNLIKSIEAHRFLLPFLTAVTAREYSRVVKNPKDLKSILKDVKRKQDQAVYTTVKELERDIILMFTNCVMFNRSLAPLVRMAQEMKDDVRTTFKMFEEAEREL</sequence>
<gene>
    <name evidence="5" type="ORF">HF325_002967</name>
</gene>
<dbReference type="Pfam" id="PF00439">
    <property type="entry name" value="Bromodomain"/>
    <property type="match status" value="1"/>
</dbReference>
<proteinExistence type="predicted"/>
<dbReference type="GO" id="GO:0006325">
    <property type="term" value="P:chromatin organization"/>
    <property type="evidence" value="ECO:0007669"/>
    <property type="project" value="UniProtKB-ARBA"/>
</dbReference>
<keyword evidence="6" id="KW-1185">Reference proteome</keyword>
<organism evidence="5 6">
    <name type="scientific">Metschnikowia pulcherrima</name>
    <dbReference type="NCBI Taxonomy" id="27326"/>
    <lineage>
        <taxon>Eukaryota</taxon>
        <taxon>Fungi</taxon>
        <taxon>Dikarya</taxon>
        <taxon>Ascomycota</taxon>
        <taxon>Saccharomycotina</taxon>
        <taxon>Pichiomycetes</taxon>
        <taxon>Metschnikowiaceae</taxon>
        <taxon>Metschnikowia</taxon>
    </lineage>
</organism>
<evidence type="ECO:0000259" key="4">
    <source>
        <dbReference type="PROSITE" id="PS50014"/>
    </source>
</evidence>
<feature type="region of interest" description="Disordered" evidence="3">
    <location>
        <begin position="1"/>
        <end position="276"/>
    </location>
</feature>
<feature type="compositionally biased region" description="Basic and acidic residues" evidence="3">
    <location>
        <begin position="186"/>
        <end position="203"/>
    </location>
</feature>
<accession>A0A8H7GSY1</accession>
<evidence type="ECO:0000256" key="1">
    <source>
        <dbReference type="ARBA" id="ARBA00023117"/>
    </source>
</evidence>
<dbReference type="PROSITE" id="PS50014">
    <property type="entry name" value="BROMODOMAIN_2"/>
    <property type="match status" value="1"/>
</dbReference>
<evidence type="ECO:0000313" key="6">
    <source>
        <dbReference type="Proteomes" id="UP000649328"/>
    </source>
</evidence>
<dbReference type="PANTHER" id="PTHR15398">
    <property type="entry name" value="BROMODOMAIN-CONTAINING PROTEIN 8"/>
    <property type="match status" value="1"/>
</dbReference>
<dbReference type="AlphaFoldDB" id="A0A8H7GSY1"/>
<evidence type="ECO:0000256" key="3">
    <source>
        <dbReference type="SAM" id="MobiDB-lite"/>
    </source>
</evidence>
<dbReference type="OrthoDB" id="21449at2759"/>
<comment type="caution">
    <text evidence="5">The sequence shown here is derived from an EMBL/GenBank/DDBJ whole genome shotgun (WGS) entry which is preliminary data.</text>
</comment>
<protein>
    <recommendedName>
        <fullName evidence="4">Bromo domain-containing protein</fullName>
    </recommendedName>
</protein>
<reference evidence="5" key="1">
    <citation type="submission" date="2020-10" db="EMBL/GenBank/DDBJ databases">
        <title>The Whole-Genome Sequence of Metschnikowia persimmonesis, a Novel Endophytic Yeast Species Isolated from Medicinal Plant Diospyros kaki Thumb.</title>
        <authorList>
            <person name="Rahmat E."/>
            <person name="Kang Y."/>
        </authorList>
    </citation>
    <scope>NUCLEOTIDE SEQUENCE</scope>
    <source>
        <strain evidence="5">KIOM G15050</strain>
    </source>
</reference>
<dbReference type="EMBL" id="JACBPP010000004">
    <property type="protein sequence ID" value="KAF8002002.1"/>
    <property type="molecule type" value="Genomic_DNA"/>
</dbReference>
<feature type="compositionally biased region" description="Acidic residues" evidence="3">
    <location>
        <begin position="49"/>
        <end position="79"/>
    </location>
</feature>
<dbReference type="PANTHER" id="PTHR15398:SF4">
    <property type="entry name" value="BROMODOMAIN-CONTAINING PROTEIN 8 ISOFORM X1"/>
    <property type="match status" value="1"/>
</dbReference>
<feature type="domain" description="Bromo" evidence="4">
    <location>
        <begin position="299"/>
        <end position="366"/>
    </location>
</feature>
<dbReference type="SUPFAM" id="SSF47370">
    <property type="entry name" value="Bromodomain"/>
    <property type="match status" value="1"/>
</dbReference>
<evidence type="ECO:0000313" key="5">
    <source>
        <dbReference type="EMBL" id="KAF8002002.1"/>
    </source>
</evidence>
<feature type="compositionally biased region" description="Basic and acidic residues" evidence="3">
    <location>
        <begin position="212"/>
        <end position="222"/>
    </location>
</feature>
<evidence type="ECO:0000256" key="2">
    <source>
        <dbReference type="PROSITE-ProRule" id="PRU00035"/>
    </source>
</evidence>
<dbReference type="SMART" id="SM00297">
    <property type="entry name" value="BROMO"/>
    <property type="match status" value="1"/>
</dbReference>
<dbReference type="Gene3D" id="1.20.920.10">
    <property type="entry name" value="Bromodomain-like"/>
    <property type="match status" value="1"/>
</dbReference>
<keyword evidence="1 2" id="KW-0103">Bromodomain</keyword>
<dbReference type="InterPro" id="IPR001487">
    <property type="entry name" value="Bromodomain"/>
</dbReference>
<feature type="compositionally biased region" description="Basic and acidic residues" evidence="3">
    <location>
        <begin position="97"/>
        <end position="146"/>
    </location>
</feature>
<dbReference type="PRINTS" id="PR00503">
    <property type="entry name" value="BROMODOMAIN"/>
</dbReference>
<dbReference type="GO" id="GO:0035267">
    <property type="term" value="C:NuA4 histone acetyltransferase complex"/>
    <property type="evidence" value="ECO:0007669"/>
    <property type="project" value="TreeGrafter"/>
</dbReference>
<dbReference type="InterPro" id="IPR036427">
    <property type="entry name" value="Bromodomain-like_sf"/>
</dbReference>